<feature type="compositionally biased region" description="Basic and acidic residues" evidence="3">
    <location>
        <begin position="90"/>
        <end position="105"/>
    </location>
</feature>
<evidence type="ECO:0000256" key="2">
    <source>
        <dbReference type="HAMAP-Rule" id="MF_01126"/>
    </source>
</evidence>
<evidence type="ECO:0000313" key="5">
    <source>
        <dbReference type="Proteomes" id="UP000260790"/>
    </source>
</evidence>
<sequence length="105" mass="12478">MIILEFEIKSRQGVFVYLYHLKQSKQLRRFGTISYVSRRMKYVVLYMDSTDVSENIKKIEKLRFVKGVELSERPNLKTEYESDLDSGFKQTEEDCEKNKEAGRIV</sequence>
<reference evidence="4 5" key="1">
    <citation type="submission" date="2018-08" db="EMBL/GenBank/DDBJ databases">
        <title>A genome reference for cultivated species of the human gut microbiota.</title>
        <authorList>
            <person name="Zou Y."/>
            <person name="Xue W."/>
            <person name="Luo G."/>
        </authorList>
    </citation>
    <scope>NUCLEOTIDE SEQUENCE [LARGE SCALE GENOMIC DNA]</scope>
    <source>
        <strain evidence="4 5">TF10-9AT</strain>
    </source>
</reference>
<evidence type="ECO:0000256" key="3">
    <source>
        <dbReference type="SAM" id="MobiDB-lite"/>
    </source>
</evidence>
<dbReference type="InterPro" id="IPR016979">
    <property type="entry name" value="DUF2129"/>
</dbReference>
<keyword evidence="1 2" id="KW-0963">Cytoplasm</keyword>
<proteinExistence type="inferred from homology"/>
<evidence type="ECO:0000256" key="1">
    <source>
        <dbReference type="ARBA" id="ARBA00022490"/>
    </source>
</evidence>
<dbReference type="EMBL" id="QSQR01000002">
    <property type="protein sequence ID" value="RGK47697.1"/>
    <property type="molecule type" value="Genomic_DNA"/>
</dbReference>
<comment type="subcellular location">
    <subcellularLocation>
        <location evidence="2">Cytoplasm</location>
    </subcellularLocation>
</comment>
<accession>A0A3E4MDG2</accession>
<comment type="similarity">
    <text evidence="2">Belongs to the UPF0298 family.</text>
</comment>
<dbReference type="RefSeq" id="WP_117642475.1">
    <property type="nucleotide sequence ID" value="NZ_JAQFDM010000001.1"/>
</dbReference>
<dbReference type="PIRSF" id="PIRSF031653">
    <property type="entry name" value="UCP031653"/>
    <property type="match status" value="1"/>
</dbReference>
<dbReference type="AlphaFoldDB" id="A0A3E4MDG2"/>
<dbReference type="Proteomes" id="UP000260790">
    <property type="component" value="Unassembled WGS sequence"/>
</dbReference>
<comment type="caution">
    <text evidence="4">The sequence shown here is derived from an EMBL/GenBank/DDBJ whole genome shotgun (WGS) entry which is preliminary data.</text>
</comment>
<gene>
    <name evidence="4" type="ORF">DXD09_03190</name>
</gene>
<dbReference type="HAMAP" id="MF_01126">
    <property type="entry name" value="UPF0298"/>
    <property type="match status" value="1"/>
</dbReference>
<name>A0A3E4MDG2_9LACO</name>
<organism evidence="4 5">
    <name type="scientific">Ligilactobacillus ruminis</name>
    <dbReference type="NCBI Taxonomy" id="1623"/>
    <lineage>
        <taxon>Bacteria</taxon>
        <taxon>Bacillati</taxon>
        <taxon>Bacillota</taxon>
        <taxon>Bacilli</taxon>
        <taxon>Lactobacillales</taxon>
        <taxon>Lactobacillaceae</taxon>
        <taxon>Ligilactobacillus</taxon>
    </lineage>
</organism>
<dbReference type="Pfam" id="PF09902">
    <property type="entry name" value="DUF2129"/>
    <property type="match status" value="1"/>
</dbReference>
<protein>
    <recommendedName>
        <fullName evidence="2">UPF0298 protein DXD09_03190</fullName>
    </recommendedName>
</protein>
<feature type="region of interest" description="Disordered" evidence="3">
    <location>
        <begin position="81"/>
        <end position="105"/>
    </location>
</feature>
<dbReference type="GO" id="GO:0005737">
    <property type="term" value="C:cytoplasm"/>
    <property type="evidence" value="ECO:0007669"/>
    <property type="project" value="UniProtKB-SubCell"/>
</dbReference>
<evidence type="ECO:0000313" key="4">
    <source>
        <dbReference type="EMBL" id="RGK47697.1"/>
    </source>
</evidence>